<keyword evidence="2" id="KW-1185">Reference proteome</keyword>
<comment type="caution">
    <text evidence="1">The sequence shown here is derived from an EMBL/GenBank/DDBJ whole genome shotgun (WGS) entry which is preliminary data.</text>
</comment>
<sequence length="168" mass="19005">MTTRKNKLTSESRDLLATKDLLQAYCQKALDDKLLPNTKEARQKRALTQPRLEELMNKMIASFSGCLSIVDFDGDIDASKTEPINEELRQKIKSKEQELDAVLLKAIDMRRTVPQKQLNIAQEISAVIGQQAEKAEFKVISDEKITTDTVEAYRDTIRLSKHILKASG</sequence>
<dbReference type="EMBL" id="PJQM01000112">
    <property type="protein sequence ID" value="RCI06653.1"/>
    <property type="molecule type" value="Genomic_DNA"/>
</dbReference>
<accession>A0A367KWR3</accession>
<proteinExistence type="predicted"/>
<evidence type="ECO:0000313" key="1">
    <source>
        <dbReference type="EMBL" id="RCI06653.1"/>
    </source>
</evidence>
<protein>
    <submittedName>
        <fullName evidence="1">Uncharacterized protein</fullName>
    </submittedName>
</protein>
<evidence type="ECO:0000313" key="2">
    <source>
        <dbReference type="Proteomes" id="UP000253551"/>
    </source>
</evidence>
<dbReference type="Proteomes" id="UP000253551">
    <property type="component" value="Unassembled WGS sequence"/>
</dbReference>
<name>A0A367KWR3_RHIST</name>
<dbReference type="AlphaFoldDB" id="A0A367KWR3"/>
<organism evidence="1 2">
    <name type="scientific">Rhizopus stolonifer</name>
    <name type="common">Rhizopus nigricans</name>
    <dbReference type="NCBI Taxonomy" id="4846"/>
    <lineage>
        <taxon>Eukaryota</taxon>
        <taxon>Fungi</taxon>
        <taxon>Fungi incertae sedis</taxon>
        <taxon>Mucoromycota</taxon>
        <taxon>Mucoromycotina</taxon>
        <taxon>Mucoromycetes</taxon>
        <taxon>Mucorales</taxon>
        <taxon>Mucorineae</taxon>
        <taxon>Rhizopodaceae</taxon>
        <taxon>Rhizopus</taxon>
    </lineage>
</organism>
<dbReference type="OrthoDB" id="2237582at2759"/>
<reference evidence="1 2" key="1">
    <citation type="journal article" date="2018" name="G3 (Bethesda)">
        <title>Phylogenetic and Phylogenomic Definition of Rhizopus Species.</title>
        <authorList>
            <person name="Gryganskyi A.P."/>
            <person name="Golan J."/>
            <person name="Dolatabadi S."/>
            <person name="Mondo S."/>
            <person name="Robb S."/>
            <person name="Idnurm A."/>
            <person name="Muszewska A."/>
            <person name="Steczkiewicz K."/>
            <person name="Masonjones S."/>
            <person name="Liao H.L."/>
            <person name="Gajdeczka M.T."/>
            <person name="Anike F."/>
            <person name="Vuek A."/>
            <person name="Anishchenko I.M."/>
            <person name="Voigt K."/>
            <person name="de Hoog G.S."/>
            <person name="Smith M.E."/>
            <person name="Heitman J."/>
            <person name="Vilgalys R."/>
            <person name="Stajich J.E."/>
        </authorList>
    </citation>
    <scope>NUCLEOTIDE SEQUENCE [LARGE SCALE GENOMIC DNA]</scope>
    <source>
        <strain evidence="1 2">LSU 92-RS-03</strain>
    </source>
</reference>
<gene>
    <name evidence="1" type="ORF">CU098_013798</name>
</gene>